<reference evidence="1 2" key="1">
    <citation type="journal article" date="2011" name="J. Bacteriol.">
        <title>Complete genome sequence of Burkholderia rhizoxinica, an endosymbiont of Rhizopus microsporus.</title>
        <authorList>
            <person name="Lackner G."/>
            <person name="Moebius N."/>
            <person name="Partida-Martinez L."/>
            <person name="Hertweck C."/>
        </authorList>
    </citation>
    <scope>NUCLEOTIDE SEQUENCE [LARGE SCALE GENOMIC DNA]</scope>
    <source>
        <strain evidence="2">DSM 19002 / CIP 109453 / HKI 454</strain>
    </source>
</reference>
<dbReference type="STRING" id="882378.RBRH_00131"/>
<evidence type="ECO:0000313" key="1">
    <source>
        <dbReference type="EMBL" id="CBW75304.1"/>
    </source>
</evidence>
<accession>E5ARS2</accession>
<dbReference type="HOGENOM" id="CLU_3005400_0_0_4"/>
<sequence length="56" mass="6326">MAQLGRRLNKIATHVDLRTLRKHVREPKVPKKGSYAADAWHEHVLTARVIKAACAI</sequence>
<dbReference type="KEGG" id="brh:RBRH_00131"/>
<proteinExistence type="predicted"/>
<name>E5ARS2_MYCRK</name>
<protein>
    <submittedName>
        <fullName evidence="1">Uncharacterized protein</fullName>
    </submittedName>
</protein>
<evidence type="ECO:0000313" key="2">
    <source>
        <dbReference type="Proteomes" id="UP000007437"/>
    </source>
</evidence>
<organism evidence="1 2">
    <name type="scientific">Mycetohabitans rhizoxinica (strain DSM 19002 / CIP 109453 / HKI 454)</name>
    <name type="common">Paraburkholderia rhizoxinica</name>
    <dbReference type="NCBI Taxonomy" id="882378"/>
    <lineage>
        <taxon>Bacteria</taxon>
        <taxon>Pseudomonadati</taxon>
        <taxon>Pseudomonadota</taxon>
        <taxon>Betaproteobacteria</taxon>
        <taxon>Burkholderiales</taxon>
        <taxon>Burkholderiaceae</taxon>
        <taxon>Mycetohabitans</taxon>
    </lineage>
</organism>
<dbReference type="Proteomes" id="UP000007437">
    <property type="component" value="Chromosome"/>
</dbReference>
<dbReference type="EMBL" id="FR687359">
    <property type="protein sequence ID" value="CBW75304.1"/>
    <property type="molecule type" value="Genomic_DNA"/>
</dbReference>
<gene>
    <name evidence="1" type="ordered locus">RBRH_00131</name>
</gene>
<dbReference type="AlphaFoldDB" id="E5ARS2"/>